<dbReference type="Proteomes" id="UP001165101">
    <property type="component" value="Unassembled WGS sequence"/>
</dbReference>
<keyword evidence="2" id="KW-1185">Reference proteome</keyword>
<organism evidence="1 2">
    <name type="scientific">Candida boidinii</name>
    <name type="common">Yeast</name>
    <dbReference type="NCBI Taxonomy" id="5477"/>
    <lineage>
        <taxon>Eukaryota</taxon>
        <taxon>Fungi</taxon>
        <taxon>Dikarya</taxon>
        <taxon>Ascomycota</taxon>
        <taxon>Saccharomycotina</taxon>
        <taxon>Pichiomycetes</taxon>
        <taxon>Pichiales</taxon>
        <taxon>Pichiaceae</taxon>
        <taxon>Ogataea</taxon>
        <taxon>Ogataea/Candida clade</taxon>
    </lineage>
</organism>
<reference evidence="1" key="1">
    <citation type="submission" date="2023-04" db="EMBL/GenBank/DDBJ databases">
        <title>Candida boidinii NBRC 1967.</title>
        <authorList>
            <person name="Ichikawa N."/>
            <person name="Sato H."/>
            <person name="Tonouchi N."/>
        </authorList>
    </citation>
    <scope>NUCLEOTIDE SEQUENCE</scope>
    <source>
        <strain evidence="1">NBRC 1967</strain>
    </source>
</reference>
<sequence length="843" mass="95027">MKAFSVRENYLLNQLKWGYNKFATAGSTVEITNTNTTTNDNESHSESESESETQVFNEKNDIKYHDYEDEEEEEDNEYDSLLKAKLLSENSYNTDLERNGNVDTTKQRRRRGRFNIKDNENLKNPKLTIILAIVLFITCLHLLHSAFFDLGLRQPCSMKEHGHGHGHGHAHPHGYPHAHPHGHPHDHGRHHGYPHAHGDDQMDHHAHPSPPPPPHHRRSLLRQLATDLRLNNVNLSTNEKDNTTAAEIFEISLPKLIYGEPLYKQELLNYTFANSWGHPAVVDYIAPPSNINFTQVILGLSTTVDGVQYDRLAHIYLDGASIWRTSTIEPSGMLSHSYSEKDVTAYSKLFKSDGTLMFQLDNIITPRLTGAFNISLTAFYYNEKPNSSLLPHINSTEIELTADTAAENELIKIQDLDDEFDVPGSVRDFFDSNRPADQIHPLVAQPAPNRPPLVYLPNIPFKTFVPQLNFNTTKVKLQLFTSGNADEEFWYTNVLDEYKNIFGKQGHPFPGHGSCRVINVYADNYRVASLNPFPVIYTGGLSPALWRPTVSTGAFDVRALEVELTPILPLFWDQKTQLSIEIANCIDDELEGKSEAVDLETRDTDAPKPSKSGIGSNWITTANVLTWEDERIGDSDGEMLSFDNSTKVSSFGLSPPFSGNYHQFINAEYTSKINSMLNYTLYNGTQVNVITEAYFDAFQNNIISVKEFGDSQKVSFVPTSKHSFAIIDPKSEKVISQLNYTHAFPLRIYLNSKVNGPEVQYNVNITRNFKIDIDFNDVTAVQLKNKENGSSVFNLTPNGNYGFGSLEHNLTVVQSDPLPNTSYNRHSLAENGTLIYDTVELSI</sequence>
<comment type="caution">
    <text evidence="1">The sequence shown here is derived from an EMBL/GenBank/DDBJ whole genome shotgun (WGS) entry which is preliminary data.</text>
</comment>
<protein>
    <submittedName>
        <fullName evidence="1">Unnamed protein product</fullName>
    </submittedName>
</protein>
<evidence type="ECO:0000313" key="2">
    <source>
        <dbReference type="Proteomes" id="UP001165101"/>
    </source>
</evidence>
<gene>
    <name evidence="1" type="ORF">Cboi01_000240100</name>
</gene>
<dbReference type="EMBL" id="BSXV01001080">
    <property type="protein sequence ID" value="GME91680.1"/>
    <property type="molecule type" value="Genomic_DNA"/>
</dbReference>
<name>A0ACB5TMK3_CANBO</name>
<proteinExistence type="predicted"/>
<accession>A0ACB5TMK3</accession>
<evidence type="ECO:0000313" key="1">
    <source>
        <dbReference type="EMBL" id="GME91680.1"/>
    </source>
</evidence>